<keyword evidence="2" id="KW-0813">Transport</keyword>
<gene>
    <name evidence="9" type="ORF">MNBD_PLANCTO03-667</name>
</gene>
<dbReference type="SUPFAM" id="SSF161098">
    <property type="entry name" value="MetI-like"/>
    <property type="match status" value="1"/>
</dbReference>
<feature type="transmembrane region" description="Helical" evidence="7">
    <location>
        <begin position="275"/>
        <end position="298"/>
    </location>
</feature>
<dbReference type="AlphaFoldDB" id="A0A3B1DUV8"/>
<sequence length="509" mass="55791">MVSYILRRLLLMIPTLLGITFLVFMLIALSPGGIGAGLRTNAGGQMEATSAAIRAAYLEDRYGLDAPAPLQYVRWLGRISPLKFGTRDQVTPSSERISRPKEIRDPPLWEWIADELPTPDEPEPVEWTEDTTPEDKAGIYRDYAETYAQARSKFIQQRARFEQELGKYADEAAIPNPRDSKGKLRLEAFRKAGKPETGPLADSINTTGKAMLAAYTEAINTREQLRVAFDAKPYREAGFPIIPGIMSVASPDLGVSFSKSRPVSQLIKSTLPVTLLINLVAIPIIYFVAIPFGMLAAVKRGTWIDVASGALFIGLYSFPVILAGVLAMGFLASNQYLGAFPVSGLHDKAADTYTFLPGTTGGVFTRGYILDTIWHICLPVLCLVYAGFAVLSKQTRAAMLDNFSADYVRTAKAKGVAEKDVIFRHVFRNSLLPLITIFVSIFPAMLSGSVIVERIFSIPGMGSLVLDGINNRDRELVLATTLMIGIINLLALLLADILYAMADPRITYE</sequence>
<evidence type="ECO:0000256" key="3">
    <source>
        <dbReference type="ARBA" id="ARBA00022475"/>
    </source>
</evidence>
<comment type="subcellular location">
    <subcellularLocation>
        <location evidence="1">Cell membrane</location>
        <topology evidence="1">Multi-pass membrane protein</topology>
    </subcellularLocation>
</comment>
<reference evidence="9" key="1">
    <citation type="submission" date="2018-06" db="EMBL/GenBank/DDBJ databases">
        <authorList>
            <person name="Zhirakovskaya E."/>
        </authorList>
    </citation>
    <scope>NUCLEOTIDE SEQUENCE</scope>
</reference>
<dbReference type="InterPro" id="IPR035906">
    <property type="entry name" value="MetI-like_sf"/>
</dbReference>
<protein>
    <submittedName>
        <fullName evidence="9">Dipeptide transport system permease protein DppB (TC 3.A.1.5.2)</fullName>
    </submittedName>
</protein>
<keyword evidence="6 7" id="KW-0472">Membrane</keyword>
<feature type="transmembrane region" description="Helical" evidence="7">
    <location>
        <begin position="9"/>
        <end position="29"/>
    </location>
</feature>
<keyword evidence="5 7" id="KW-1133">Transmembrane helix</keyword>
<dbReference type="PANTHER" id="PTHR30465">
    <property type="entry name" value="INNER MEMBRANE ABC TRANSPORTER"/>
    <property type="match status" value="1"/>
</dbReference>
<dbReference type="Gene3D" id="1.10.3720.10">
    <property type="entry name" value="MetI-like"/>
    <property type="match status" value="1"/>
</dbReference>
<dbReference type="GO" id="GO:0005886">
    <property type="term" value="C:plasma membrane"/>
    <property type="evidence" value="ECO:0007669"/>
    <property type="project" value="UniProtKB-SubCell"/>
</dbReference>
<keyword evidence="4 7" id="KW-0812">Transmembrane</keyword>
<feature type="transmembrane region" description="Helical" evidence="7">
    <location>
        <begin position="310"/>
        <end position="332"/>
    </location>
</feature>
<name>A0A3B1DUV8_9ZZZZ</name>
<evidence type="ECO:0000313" key="9">
    <source>
        <dbReference type="EMBL" id="VAX39904.1"/>
    </source>
</evidence>
<evidence type="ECO:0000259" key="8">
    <source>
        <dbReference type="PROSITE" id="PS50928"/>
    </source>
</evidence>
<dbReference type="PANTHER" id="PTHR30465:SF0">
    <property type="entry name" value="OLIGOPEPTIDE TRANSPORT SYSTEM PERMEASE PROTEIN APPB"/>
    <property type="match status" value="1"/>
</dbReference>
<dbReference type="InterPro" id="IPR000515">
    <property type="entry name" value="MetI-like"/>
</dbReference>
<evidence type="ECO:0000256" key="6">
    <source>
        <dbReference type="ARBA" id="ARBA00023136"/>
    </source>
</evidence>
<evidence type="ECO:0000256" key="7">
    <source>
        <dbReference type="SAM" id="Phobius"/>
    </source>
</evidence>
<proteinExistence type="predicted"/>
<organism evidence="9">
    <name type="scientific">hydrothermal vent metagenome</name>
    <dbReference type="NCBI Taxonomy" id="652676"/>
    <lineage>
        <taxon>unclassified sequences</taxon>
        <taxon>metagenomes</taxon>
        <taxon>ecological metagenomes</taxon>
    </lineage>
</organism>
<feature type="domain" description="ABC transmembrane type-1" evidence="8">
    <location>
        <begin position="271"/>
        <end position="495"/>
    </location>
</feature>
<dbReference type="PROSITE" id="PS50928">
    <property type="entry name" value="ABC_TM1"/>
    <property type="match status" value="1"/>
</dbReference>
<keyword evidence="3" id="KW-1003">Cell membrane</keyword>
<evidence type="ECO:0000256" key="1">
    <source>
        <dbReference type="ARBA" id="ARBA00004651"/>
    </source>
</evidence>
<dbReference type="CDD" id="cd06261">
    <property type="entry name" value="TM_PBP2"/>
    <property type="match status" value="1"/>
</dbReference>
<evidence type="ECO:0000256" key="5">
    <source>
        <dbReference type="ARBA" id="ARBA00022989"/>
    </source>
</evidence>
<dbReference type="GO" id="GO:0055085">
    <property type="term" value="P:transmembrane transport"/>
    <property type="evidence" value="ECO:0007669"/>
    <property type="project" value="InterPro"/>
</dbReference>
<feature type="transmembrane region" description="Helical" evidence="7">
    <location>
        <begin position="476"/>
        <end position="499"/>
    </location>
</feature>
<dbReference type="Pfam" id="PF00528">
    <property type="entry name" value="BPD_transp_1"/>
    <property type="match status" value="1"/>
</dbReference>
<accession>A0A3B1DUV8</accession>
<dbReference type="EMBL" id="UOGK01000301">
    <property type="protein sequence ID" value="VAX39904.1"/>
    <property type="molecule type" value="Genomic_DNA"/>
</dbReference>
<evidence type="ECO:0000256" key="2">
    <source>
        <dbReference type="ARBA" id="ARBA00022448"/>
    </source>
</evidence>
<feature type="transmembrane region" description="Helical" evidence="7">
    <location>
        <begin position="431"/>
        <end position="456"/>
    </location>
</feature>
<feature type="transmembrane region" description="Helical" evidence="7">
    <location>
        <begin position="373"/>
        <end position="391"/>
    </location>
</feature>
<evidence type="ECO:0000256" key="4">
    <source>
        <dbReference type="ARBA" id="ARBA00022692"/>
    </source>
</evidence>